<organism evidence="2 3">
    <name type="scientific">Hypholoma sublateritium (strain FD-334 SS-4)</name>
    <dbReference type="NCBI Taxonomy" id="945553"/>
    <lineage>
        <taxon>Eukaryota</taxon>
        <taxon>Fungi</taxon>
        <taxon>Dikarya</taxon>
        <taxon>Basidiomycota</taxon>
        <taxon>Agaricomycotina</taxon>
        <taxon>Agaricomycetes</taxon>
        <taxon>Agaricomycetidae</taxon>
        <taxon>Agaricales</taxon>
        <taxon>Agaricineae</taxon>
        <taxon>Strophariaceae</taxon>
        <taxon>Hypholoma</taxon>
    </lineage>
</organism>
<name>A0A0D2P8Y4_HYPSF</name>
<accession>A0A0D2P8Y4</accession>
<evidence type="ECO:0000256" key="1">
    <source>
        <dbReference type="SAM" id="MobiDB-lite"/>
    </source>
</evidence>
<dbReference type="AlphaFoldDB" id="A0A0D2P8Y4"/>
<dbReference type="EMBL" id="KN817533">
    <property type="protein sequence ID" value="KJA25061.1"/>
    <property type="molecule type" value="Genomic_DNA"/>
</dbReference>
<protein>
    <submittedName>
        <fullName evidence="2">Uncharacterized protein</fullName>
    </submittedName>
</protein>
<reference evidence="3" key="1">
    <citation type="submission" date="2014-04" db="EMBL/GenBank/DDBJ databases">
        <title>Evolutionary Origins and Diversification of the Mycorrhizal Mutualists.</title>
        <authorList>
            <consortium name="DOE Joint Genome Institute"/>
            <consortium name="Mycorrhizal Genomics Consortium"/>
            <person name="Kohler A."/>
            <person name="Kuo A."/>
            <person name="Nagy L.G."/>
            <person name="Floudas D."/>
            <person name="Copeland A."/>
            <person name="Barry K.W."/>
            <person name="Cichocki N."/>
            <person name="Veneault-Fourrey C."/>
            <person name="LaButti K."/>
            <person name="Lindquist E.A."/>
            <person name="Lipzen A."/>
            <person name="Lundell T."/>
            <person name="Morin E."/>
            <person name="Murat C."/>
            <person name="Riley R."/>
            <person name="Ohm R."/>
            <person name="Sun H."/>
            <person name="Tunlid A."/>
            <person name="Henrissat B."/>
            <person name="Grigoriev I.V."/>
            <person name="Hibbett D.S."/>
            <person name="Martin F."/>
        </authorList>
    </citation>
    <scope>NUCLEOTIDE SEQUENCE [LARGE SCALE GENOMIC DNA]</scope>
    <source>
        <strain evidence="3">FD-334 SS-4</strain>
    </source>
</reference>
<keyword evidence="3" id="KW-1185">Reference proteome</keyword>
<dbReference type="Proteomes" id="UP000054270">
    <property type="component" value="Unassembled WGS sequence"/>
</dbReference>
<evidence type="ECO:0000313" key="3">
    <source>
        <dbReference type="Proteomes" id="UP000054270"/>
    </source>
</evidence>
<evidence type="ECO:0000313" key="2">
    <source>
        <dbReference type="EMBL" id="KJA25061.1"/>
    </source>
</evidence>
<gene>
    <name evidence="2" type="ORF">HYPSUDRAFT_199981</name>
</gene>
<feature type="compositionally biased region" description="Low complexity" evidence="1">
    <location>
        <begin position="51"/>
        <end position="60"/>
    </location>
</feature>
<sequence length="167" mass="17749">MHHDGSVWRQQCAYSTRRAQSPYIQAPATIIASRMCVRSASAGTTPPTPLAVPAAAPRSASTRRPRGSAQLAPRRAAVVASRETPCHYLPPFAEFGATQCRSPKTRKMCVSGAAPKATHSPLPLPTAPPAAVGARAHPRSTPPLHWHVSAQAHPYFRAVAPLRTSSP</sequence>
<feature type="region of interest" description="Disordered" evidence="1">
    <location>
        <begin position="42"/>
        <end position="74"/>
    </location>
</feature>
<proteinExistence type="predicted"/>